<gene>
    <name evidence="3" type="ORF">OM960_02050</name>
</gene>
<evidence type="ECO:0000256" key="1">
    <source>
        <dbReference type="SAM" id="MobiDB-lite"/>
    </source>
</evidence>
<evidence type="ECO:0000313" key="4">
    <source>
        <dbReference type="Proteomes" id="UP001207582"/>
    </source>
</evidence>
<sequence length="187" mass="20595">MTGSRSAPPKHGRFRKGQSGNPNGRPKKRAGAGSTSAFDIIVDKTLTITRSGVPQEVSVEEALQHRTYQDAIAGNRSARRDVLKMIAKREQVLAKMAPAPSVQVKQRTEEDPDNANAALLILGIASENTRDYGPSDNYQRLLLEPWAVQAALGRRRGGARLTDEEIGEIRRCTRDPDSLRWPRGTRA</sequence>
<evidence type="ECO:0000313" key="3">
    <source>
        <dbReference type="EMBL" id="MCW3780366.1"/>
    </source>
</evidence>
<name>A0ABT3IYB5_9RHOB</name>
<organism evidence="3 4">
    <name type="scientific">Defluviimonas salinarum</name>
    <dbReference type="NCBI Taxonomy" id="2992147"/>
    <lineage>
        <taxon>Bacteria</taxon>
        <taxon>Pseudomonadati</taxon>
        <taxon>Pseudomonadota</taxon>
        <taxon>Alphaproteobacteria</taxon>
        <taxon>Rhodobacterales</taxon>
        <taxon>Paracoccaceae</taxon>
        <taxon>Albidovulum</taxon>
    </lineage>
</organism>
<proteinExistence type="predicted"/>
<evidence type="ECO:0000259" key="2">
    <source>
        <dbReference type="Pfam" id="PF18932"/>
    </source>
</evidence>
<keyword evidence="4" id="KW-1185">Reference proteome</keyword>
<protein>
    <submittedName>
        <fullName evidence="3">DUF5681 domain-containing protein</fullName>
    </submittedName>
</protein>
<feature type="domain" description="DUF5681" evidence="2">
    <location>
        <begin position="10"/>
        <end position="90"/>
    </location>
</feature>
<comment type="caution">
    <text evidence="3">The sequence shown here is derived from an EMBL/GenBank/DDBJ whole genome shotgun (WGS) entry which is preliminary data.</text>
</comment>
<dbReference type="Proteomes" id="UP001207582">
    <property type="component" value="Unassembled WGS sequence"/>
</dbReference>
<reference evidence="3 4" key="1">
    <citation type="submission" date="2022-10" db="EMBL/GenBank/DDBJ databases">
        <title>Defluviimonas sp. CAU 1641 isolated from mud.</title>
        <authorList>
            <person name="Kim W."/>
        </authorList>
    </citation>
    <scope>NUCLEOTIDE SEQUENCE [LARGE SCALE GENOMIC DNA]</scope>
    <source>
        <strain evidence="3 4">CAU 1641</strain>
    </source>
</reference>
<dbReference type="InterPro" id="IPR043736">
    <property type="entry name" value="DUF5681"/>
</dbReference>
<accession>A0ABT3IYB5</accession>
<feature type="region of interest" description="Disordered" evidence="1">
    <location>
        <begin position="1"/>
        <end position="36"/>
    </location>
</feature>
<dbReference type="RefSeq" id="WP_264770928.1">
    <property type="nucleotide sequence ID" value="NZ_JAPDOG010000001.1"/>
</dbReference>
<dbReference type="EMBL" id="JAPDOG010000001">
    <property type="protein sequence ID" value="MCW3780366.1"/>
    <property type="molecule type" value="Genomic_DNA"/>
</dbReference>
<dbReference type="Pfam" id="PF18932">
    <property type="entry name" value="DUF5681"/>
    <property type="match status" value="1"/>
</dbReference>